<reference evidence="2 3" key="1">
    <citation type="journal article" date="2020" name="Nature">
        <title>Bacterial chemolithoautotrophy via manganese oxidation.</title>
        <authorList>
            <person name="Yu H."/>
            <person name="Leadbetter J.R."/>
        </authorList>
    </citation>
    <scope>NUCLEOTIDE SEQUENCE [LARGE SCALE GENOMIC DNA]</scope>
    <source>
        <strain evidence="2 3">Mn-1</strain>
    </source>
</reference>
<gene>
    <name evidence="2" type="ORF">MNODULE_18445</name>
</gene>
<dbReference type="RefSeq" id="WP_168062678.1">
    <property type="nucleotide sequence ID" value="NZ_VTOW01000004.1"/>
</dbReference>
<name>A0A7X6DSW1_9BACT</name>
<organism evidence="2 3">
    <name type="scientific">Candidatus Manganitrophus noduliformans</name>
    <dbReference type="NCBI Taxonomy" id="2606439"/>
    <lineage>
        <taxon>Bacteria</taxon>
        <taxon>Pseudomonadati</taxon>
        <taxon>Nitrospirota</taxon>
        <taxon>Nitrospiria</taxon>
        <taxon>Candidatus Troglogloeales</taxon>
        <taxon>Candidatus Manganitrophaceae</taxon>
        <taxon>Candidatus Manganitrophus</taxon>
    </lineage>
</organism>
<feature type="signal peptide" evidence="1">
    <location>
        <begin position="1"/>
        <end position="22"/>
    </location>
</feature>
<keyword evidence="1" id="KW-0732">Signal</keyword>
<keyword evidence="3" id="KW-1185">Reference proteome</keyword>
<evidence type="ECO:0000313" key="2">
    <source>
        <dbReference type="EMBL" id="NKE72734.1"/>
    </source>
</evidence>
<accession>A0A7X6DSW1</accession>
<evidence type="ECO:0000313" key="3">
    <source>
        <dbReference type="Proteomes" id="UP000534783"/>
    </source>
</evidence>
<dbReference type="AlphaFoldDB" id="A0A7X6DSW1"/>
<proteinExistence type="predicted"/>
<dbReference type="Proteomes" id="UP000534783">
    <property type="component" value="Unassembled WGS sequence"/>
</dbReference>
<sequence length="133" mass="14772">MKKMAVVIMSICSLLLTSPVFSAQNAPSLIDMNRAFLEEKQRATDWGRDPFILPAPLPEQALLNSVENDAGKAFSLSAIIYRDGEGAAIINHRILRLGDRIEGMMVQEILSDRVILREGSKIMELKVDSFLAK</sequence>
<feature type="chain" id="PRO_5031212412" evidence="1">
    <location>
        <begin position="23"/>
        <end position="133"/>
    </location>
</feature>
<dbReference type="EMBL" id="VTOW01000004">
    <property type="protein sequence ID" value="NKE72734.1"/>
    <property type="molecule type" value="Genomic_DNA"/>
</dbReference>
<comment type="caution">
    <text evidence="2">The sequence shown here is derived from an EMBL/GenBank/DDBJ whole genome shotgun (WGS) entry which is preliminary data.</text>
</comment>
<evidence type="ECO:0000256" key="1">
    <source>
        <dbReference type="SAM" id="SignalP"/>
    </source>
</evidence>
<protein>
    <submittedName>
        <fullName evidence="2">Uncharacterized protein</fullName>
    </submittedName>
</protein>